<evidence type="ECO:0000256" key="1">
    <source>
        <dbReference type="ARBA" id="ARBA00001772"/>
    </source>
</evidence>
<evidence type="ECO:0000256" key="6">
    <source>
        <dbReference type="ARBA" id="ARBA00022670"/>
    </source>
</evidence>
<dbReference type="GO" id="GO:0042597">
    <property type="term" value="C:periplasmic space"/>
    <property type="evidence" value="ECO:0007669"/>
    <property type="project" value="UniProtKB-SubCell"/>
</dbReference>
<keyword evidence="12" id="KW-0346">Stress response</keyword>
<feature type="domain" description="PDZ" evidence="17">
    <location>
        <begin position="276"/>
        <end position="371"/>
    </location>
</feature>
<keyword evidence="8" id="KW-0677">Repeat</keyword>
<proteinExistence type="inferred from homology"/>
<evidence type="ECO:0000256" key="15">
    <source>
        <dbReference type="PIRSR" id="PIRSR611782-2"/>
    </source>
</evidence>
<feature type="active site" description="Charge relay system" evidence="14">
    <location>
        <position position="234"/>
    </location>
</feature>
<evidence type="ECO:0000256" key="9">
    <source>
        <dbReference type="ARBA" id="ARBA00022764"/>
    </source>
</evidence>
<dbReference type="OrthoDB" id="9758917at2"/>
<dbReference type="InterPro" id="IPR001940">
    <property type="entry name" value="Peptidase_S1C"/>
</dbReference>
<dbReference type="NCBIfam" id="TIGR02037">
    <property type="entry name" value="degP_htrA_DO"/>
    <property type="match status" value="1"/>
</dbReference>
<feature type="binding site" evidence="15">
    <location>
        <position position="160"/>
    </location>
    <ligand>
        <name>substrate</name>
    </ligand>
</feature>
<keyword evidence="6 18" id="KW-0645">Protease</keyword>
<dbReference type="GO" id="GO:0006508">
    <property type="term" value="P:proteolysis"/>
    <property type="evidence" value="ECO:0007669"/>
    <property type="project" value="UniProtKB-KW"/>
</dbReference>
<dbReference type="PANTHER" id="PTHR22939">
    <property type="entry name" value="SERINE PROTEASE FAMILY S1C HTRA-RELATED"/>
    <property type="match status" value="1"/>
</dbReference>
<dbReference type="Pfam" id="PF13180">
    <property type="entry name" value="PDZ_2"/>
    <property type="match status" value="2"/>
</dbReference>
<feature type="binding site" evidence="15">
    <location>
        <begin position="232"/>
        <end position="234"/>
    </location>
    <ligand>
        <name>substrate</name>
    </ligand>
</feature>
<evidence type="ECO:0000256" key="14">
    <source>
        <dbReference type="PIRSR" id="PIRSR611782-1"/>
    </source>
</evidence>
<evidence type="ECO:0000259" key="17">
    <source>
        <dbReference type="PROSITE" id="PS50106"/>
    </source>
</evidence>
<evidence type="ECO:0000256" key="3">
    <source>
        <dbReference type="ARBA" id="ARBA00010541"/>
    </source>
</evidence>
<organism evidence="18">
    <name type="scientific">Wolbachia pipientis</name>
    <dbReference type="NCBI Taxonomy" id="955"/>
    <lineage>
        <taxon>Bacteria</taxon>
        <taxon>Pseudomonadati</taxon>
        <taxon>Pseudomonadota</taxon>
        <taxon>Alphaproteobacteria</taxon>
        <taxon>Rickettsiales</taxon>
        <taxon>Anaplasmataceae</taxon>
        <taxon>Wolbachieae</taxon>
        <taxon>Wolbachia</taxon>
    </lineage>
</organism>
<evidence type="ECO:0000256" key="12">
    <source>
        <dbReference type="ARBA" id="ARBA00023016"/>
    </source>
</evidence>
<evidence type="ECO:0000256" key="13">
    <source>
        <dbReference type="ARBA" id="ARBA00032850"/>
    </source>
</evidence>
<dbReference type="PRINTS" id="PR00834">
    <property type="entry name" value="PROTEASES2C"/>
</dbReference>
<accession>A0A6H2NVG4</accession>
<keyword evidence="11" id="KW-0720">Serine protease</keyword>
<dbReference type="CDD" id="cd10839">
    <property type="entry name" value="cpPDZ1_DegP-like"/>
    <property type="match status" value="1"/>
</dbReference>
<evidence type="ECO:0000256" key="4">
    <source>
        <dbReference type="ARBA" id="ARBA00013035"/>
    </source>
</evidence>
<dbReference type="InterPro" id="IPR011782">
    <property type="entry name" value="Pept_S1C_Do"/>
</dbReference>
<dbReference type="Gene3D" id="2.40.10.120">
    <property type="match status" value="1"/>
</dbReference>
<feature type="active site" description="Charge relay system" evidence="14">
    <location>
        <position position="130"/>
    </location>
</feature>
<dbReference type="InterPro" id="IPR001478">
    <property type="entry name" value="PDZ"/>
</dbReference>
<dbReference type="Gene3D" id="2.30.42.10">
    <property type="match status" value="2"/>
</dbReference>
<name>A0A6H2NVG4_WOLPI</name>
<dbReference type="FunFam" id="2.40.10.120:FF:000007">
    <property type="entry name" value="Periplasmic serine endoprotease DegP-like"/>
    <property type="match status" value="1"/>
</dbReference>
<dbReference type="EMBL" id="NWVK02000005">
    <property type="protein sequence ID" value="TVS92660.1"/>
    <property type="molecule type" value="Genomic_DNA"/>
</dbReference>
<comment type="similarity">
    <text evidence="3">Belongs to the peptidase S1C family.</text>
</comment>
<dbReference type="SUPFAM" id="SSF50156">
    <property type="entry name" value="PDZ domain-like"/>
    <property type="match status" value="2"/>
</dbReference>
<dbReference type="Proteomes" id="UP000217566">
    <property type="component" value="Unassembled WGS sequence"/>
</dbReference>
<evidence type="ECO:0000256" key="10">
    <source>
        <dbReference type="ARBA" id="ARBA00022801"/>
    </source>
</evidence>
<protein>
    <recommendedName>
        <fullName evidence="5">Probable periplasmic serine endoprotease DegP-like</fullName>
        <ecNumber evidence="4">3.4.21.107</ecNumber>
    </recommendedName>
    <alternativeName>
        <fullName evidence="13">Protease Do</fullName>
    </alternativeName>
</protein>
<evidence type="ECO:0000256" key="16">
    <source>
        <dbReference type="SAM" id="SignalP"/>
    </source>
</evidence>
<keyword evidence="7 16" id="KW-0732">Signal</keyword>
<dbReference type="EC" id="3.4.21.107" evidence="4"/>
<dbReference type="InterPro" id="IPR009003">
    <property type="entry name" value="Peptidase_S1_PA"/>
</dbReference>
<evidence type="ECO:0000256" key="2">
    <source>
        <dbReference type="ARBA" id="ARBA00004418"/>
    </source>
</evidence>
<feature type="binding site" evidence="15">
    <location>
        <position position="63"/>
    </location>
    <ligand>
        <name>substrate</name>
    </ligand>
</feature>
<keyword evidence="10" id="KW-0378">Hydrolase</keyword>
<dbReference type="SMART" id="SM00228">
    <property type="entry name" value="PDZ"/>
    <property type="match status" value="2"/>
</dbReference>
<comment type="caution">
    <text evidence="18">The sequence shown here is derived from an EMBL/GenBank/DDBJ whole genome shotgun (WGS) entry which is preliminary data.</text>
</comment>
<keyword evidence="9" id="KW-0574">Periplasm</keyword>
<feature type="signal peptide" evidence="16">
    <location>
        <begin position="1"/>
        <end position="24"/>
    </location>
</feature>
<dbReference type="Pfam" id="PF13365">
    <property type="entry name" value="Trypsin_2"/>
    <property type="match status" value="1"/>
</dbReference>
<evidence type="ECO:0000256" key="8">
    <source>
        <dbReference type="ARBA" id="ARBA00022737"/>
    </source>
</evidence>
<dbReference type="AlphaFoldDB" id="A0A6H2NVG4"/>
<gene>
    <name evidence="18" type="ORF">COM43_000215</name>
</gene>
<sequence>MKSKAFILSIFAYFLIAFSSYANMFDWNAKKVVDASTTICNCNQGLADLVEELIPAVVNISSEQIIKQESNNRTKIPFMPRNNFFDDFREFFEHFDQFFMDRGPSVNREVVLLGSGFIIDKGGTIVTNYHVIKNAQDITVTMNDNTYFKAEVLGYDARTDLAVLKVHSNKDLPFVAFGNSDTARVGDTVIAIGNPFGLGGSVSTGIISARSRDISIGTMNEFIQTDAAINRGNSGGPLFDLNGKVIGINTAIYSPSESGGNVGIGFAIPSNLAMSIIDALKSGKKIKHGWLGVQVQPITKEFAESLGLKDTKGALVASIVKDSPAEKGGIKVGDILLEFDDKKIDRMTQLPQMVSRTEPGKKVQIKLLRKGKEVNIKVVIEEFANDGQGNNQEENKSTSDYITGLTVSNLPKESKESNPTKGVIVTNVDSNSNATLRGIKKGDIIIQLDGTDIENTNDFQKQVDSAVKKNGKDSIMLLIYRNGNQFFTSIKLKK</sequence>
<evidence type="ECO:0000256" key="5">
    <source>
        <dbReference type="ARBA" id="ARBA00013958"/>
    </source>
</evidence>
<comment type="catalytic activity">
    <reaction evidence="1">
        <text>Acts on substrates that are at least partially unfolded. The cleavage site P1 residue is normally between a pair of hydrophobic residues, such as Val-|-Val.</text>
        <dbReference type="EC" id="3.4.21.107"/>
    </reaction>
</comment>
<dbReference type="PROSITE" id="PS50106">
    <property type="entry name" value="PDZ"/>
    <property type="match status" value="2"/>
</dbReference>
<feature type="active site" description="Charge relay system" evidence="14">
    <location>
        <position position="160"/>
    </location>
</feature>
<feature type="binding site" evidence="15">
    <location>
        <position position="130"/>
    </location>
    <ligand>
        <name>substrate</name>
    </ligand>
</feature>
<evidence type="ECO:0000313" key="18">
    <source>
        <dbReference type="EMBL" id="TVS92660.1"/>
    </source>
</evidence>
<dbReference type="SUPFAM" id="SSF50494">
    <property type="entry name" value="Trypsin-like serine proteases"/>
    <property type="match status" value="1"/>
</dbReference>
<evidence type="ECO:0000256" key="11">
    <source>
        <dbReference type="ARBA" id="ARBA00022825"/>
    </source>
</evidence>
<reference evidence="18" key="1">
    <citation type="submission" date="2019-07" db="EMBL/GenBank/DDBJ databases">
        <title>Genome assemblies of Wolbachia strains wAlbA and wAlbB in wild caught Aedes albopictus specimens.</title>
        <authorList>
            <person name="Kulkarni A."/>
            <person name="Yu W."/>
            <person name="Xue R.-D."/>
            <person name="Ma Y."/>
            <person name="Xu J."/>
        </authorList>
    </citation>
    <scope>NUCLEOTIDE SEQUENCE</scope>
    <source>
        <strain evidence="18">FL2016</strain>
    </source>
</reference>
<dbReference type="InterPro" id="IPR036034">
    <property type="entry name" value="PDZ_sf"/>
</dbReference>
<feature type="chain" id="PRO_5039605798" description="Probable periplasmic serine endoprotease DegP-like" evidence="16">
    <location>
        <begin position="25"/>
        <end position="494"/>
    </location>
</feature>
<dbReference type="GO" id="GO:0004252">
    <property type="term" value="F:serine-type endopeptidase activity"/>
    <property type="evidence" value="ECO:0007669"/>
    <property type="project" value="InterPro"/>
</dbReference>
<dbReference type="PANTHER" id="PTHR22939:SF130">
    <property type="entry name" value="PERIPLASMIC SERINE ENDOPROTEASE DEGP-LIKE-RELATED"/>
    <property type="match status" value="1"/>
</dbReference>
<feature type="domain" description="PDZ" evidence="17">
    <location>
        <begin position="396"/>
        <end position="482"/>
    </location>
</feature>
<comment type="subcellular location">
    <subcellularLocation>
        <location evidence="2">Periplasm</location>
    </subcellularLocation>
</comment>
<evidence type="ECO:0000256" key="7">
    <source>
        <dbReference type="ARBA" id="ARBA00022729"/>
    </source>
</evidence>